<evidence type="ECO:0000313" key="1">
    <source>
        <dbReference type="EMBL" id="QHU20825.1"/>
    </source>
</evidence>
<sequence length="114" mass="12716">MKAIAVFILFIGMFLVVQGYYTQSLNIEKTPKIIYRYIPSSLYDEQLSNNPSLMVSQQYKSMFENINPWPPLQSQMIEKTPLNANSIANGIQSQLSSVPTTVIPSSGTPTLGIK</sequence>
<proteinExistence type="predicted"/>
<dbReference type="AlphaFoldDB" id="A0A6C0KS50"/>
<accession>A0A6C0KS50</accession>
<organism evidence="1">
    <name type="scientific">viral metagenome</name>
    <dbReference type="NCBI Taxonomy" id="1070528"/>
    <lineage>
        <taxon>unclassified sequences</taxon>
        <taxon>metagenomes</taxon>
        <taxon>organismal metagenomes</taxon>
    </lineage>
</organism>
<protein>
    <submittedName>
        <fullName evidence="1">Uncharacterized protein</fullName>
    </submittedName>
</protein>
<reference evidence="1" key="1">
    <citation type="journal article" date="2020" name="Nature">
        <title>Giant virus diversity and host interactions through global metagenomics.</title>
        <authorList>
            <person name="Schulz F."/>
            <person name="Roux S."/>
            <person name="Paez-Espino D."/>
            <person name="Jungbluth S."/>
            <person name="Walsh D.A."/>
            <person name="Denef V.J."/>
            <person name="McMahon K.D."/>
            <person name="Konstantinidis K.T."/>
            <person name="Eloe-Fadrosh E.A."/>
            <person name="Kyrpides N.C."/>
            <person name="Woyke T."/>
        </authorList>
    </citation>
    <scope>NUCLEOTIDE SEQUENCE</scope>
    <source>
        <strain evidence="1">GVMAG-S-3300013094-100</strain>
    </source>
</reference>
<name>A0A6C0KS50_9ZZZZ</name>
<dbReference type="EMBL" id="MN740975">
    <property type="protein sequence ID" value="QHU20825.1"/>
    <property type="molecule type" value="Genomic_DNA"/>
</dbReference>